<keyword evidence="3" id="KW-1185">Reference proteome</keyword>
<accession>A0ABN3AS50</accession>
<dbReference type="InterPro" id="IPR016181">
    <property type="entry name" value="Acyl_CoA_acyltransferase"/>
</dbReference>
<protein>
    <recommendedName>
        <fullName evidence="1">N-acetyltransferase domain-containing protein</fullName>
    </recommendedName>
</protein>
<dbReference type="Proteomes" id="UP001500974">
    <property type="component" value="Unassembled WGS sequence"/>
</dbReference>
<dbReference type="InterPro" id="IPR000182">
    <property type="entry name" value="GNAT_dom"/>
</dbReference>
<feature type="domain" description="N-acetyltransferase" evidence="1">
    <location>
        <begin position="18"/>
        <end position="162"/>
    </location>
</feature>
<dbReference type="EMBL" id="BAAAON010000001">
    <property type="protein sequence ID" value="GAA2173766.1"/>
    <property type="molecule type" value="Genomic_DNA"/>
</dbReference>
<dbReference type="PANTHER" id="PTHR43441">
    <property type="entry name" value="RIBOSOMAL-PROTEIN-SERINE ACETYLTRANSFERASE"/>
    <property type="match status" value="1"/>
</dbReference>
<dbReference type="InterPro" id="IPR051908">
    <property type="entry name" value="Ribosomal_N-acetyltransferase"/>
</dbReference>
<gene>
    <name evidence="2" type="ORF">GCM10009784_09410</name>
</gene>
<sequence length="181" mass="19757">MEGSEGAVLRRWMPDDAGALHDAVSGSEDLLIQFGQQDLATHDACRQYIENQLATESASARHFAVAVDGVAVGDIGISSMEFNHGTAWVSYWLSAEFRGRGLITRGLVAASEWAFSESLFRLELGHRVNNPASCRVATRAGFQAEGVERAKLRYGVDRYDVETHARLATDPAPKDIAPLPR</sequence>
<reference evidence="2 3" key="1">
    <citation type="journal article" date="2019" name="Int. J. Syst. Evol. Microbiol.">
        <title>The Global Catalogue of Microorganisms (GCM) 10K type strain sequencing project: providing services to taxonomists for standard genome sequencing and annotation.</title>
        <authorList>
            <consortium name="The Broad Institute Genomics Platform"/>
            <consortium name="The Broad Institute Genome Sequencing Center for Infectious Disease"/>
            <person name="Wu L."/>
            <person name="Ma J."/>
        </authorList>
    </citation>
    <scope>NUCLEOTIDE SEQUENCE [LARGE SCALE GENOMIC DNA]</scope>
    <source>
        <strain evidence="2 3">JCM 14917</strain>
    </source>
</reference>
<dbReference type="RefSeq" id="WP_346027674.1">
    <property type="nucleotide sequence ID" value="NZ_BAAAON010000001.1"/>
</dbReference>
<organism evidence="2 3">
    <name type="scientific">Arthrobacter parietis</name>
    <dbReference type="NCBI Taxonomy" id="271434"/>
    <lineage>
        <taxon>Bacteria</taxon>
        <taxon>Bacillati</taxon>
        <taxon>Actinomycetota</taxon>
        <taxon>Actinomycetes</taxon>
        <taxon>Micrococcales</taxon>
        <taxon>Micrococcaceae</taxon>
        <taxon>Arthrobacter</taxon>
    </lineage>
</organism>
<evidence type="ECO:0000313" key="3">
    <source>
        <dbReference type="Proteomes" id="UP001500974"/>
    </source>
</evidence>
<dbReference type="PROSITE" id="PS51186">
    <property type="entry name" value="GNAT"/>
    <property type="match status" value="1"/>
</dbReference>
<comment type="caution">
    <text evidence="2">The sequence shown here is derived from an EMBL/GenBank/DDBJ whole genome shotgun (WGS) entry which is preliminary data.</text>
</comment>
<dbReference type="Pfam" id="PF13302">
    <property type="entry name" value="Acetyltransf_3"/>
    <property type="match status" value="1"/>
</dbReference>
<dbReference type="SUPFAM" id="SSF55729">
    <property type="entry name" value="Acyl-CoA N-acyltransferases (Nat)"/>
    <property type="match status" value="1"/>
</dbReference>
<name>A0ABN3AS50_9MICC</name>
<proteinExistence type="predicted"/>
<dbReference type="PANTHER" id="PTHR43441:SF10">
    <property type="entry name" value="ACETYLTRANSFERASE"/>
    <property type="match status" value="1"/>
</dbReference>
<dbReference type="Gene3D" id="3.40.630.30">
    <property type="match status" value="1"/>
</dbReference>
<evidence type="ECO:0000313" key="2">
    <source>
        <dbReference type="EMBL" id="GAA2173766.1"/>
    </source>
</evidence>
<evidence type="ECO:0000259" key="1">
    <source>
        <dbReference type="PROSITE" id="PS51186"/>
    </source>
</evidence>